<organism evidence="1 2">
    <name type="scientific">Anopheles christyi</name>
    <dbReference type="NCBI Taxonomy" id="43041"/>
    <lineage>
        <taxon>Eukaryota</taxon>
        <taxon>Metazoa</taxon>
        <taxon>Ecdysozoa</taxon>
        <taxon>Arthropoda</taxon>
        <taxon>Hexapoda</taxon>
        <taxon>Insecta</taxon>
        <taxon>Pterygota</taxon>
        <taxon>Neoptera</taxon>
        <taxon>Endopterygota</taxon>
        <taxon>Diptera</taxon>
        <taxon>Nematocera</taxon>
        <taxon>Culicoidea</taxon>
        <taxon>Culicidae</taxon>
        <taxon>Anophelinae</taxon>
        <taxon>Anopheles</taxon>
    </lineage>
</organism>
<dbReference type="EnsemblMetazoa" id="ACHR014359-RA">
    <property type="protein sequence ID" value="ACHR014359-PA"/>
    <property type="gene ID" value="ACHR014359"/>
</dbReference>
<sequence length="59" mass="6689">MWLVYLQLGNTGLSHRRTDRLDRGLDAVKQLGQVTGGMFVLFLLLQHETRQRHAVGVEG</sequence>
<protein>
    <submittedName>
        <fullName evidence="1">Uncharacterized protein</fullName>
    </submittedName>
</protein>
<accession>A0A182KIU9</accession>
<keyword evidence="2" id="KW-1185">Reference proteome</keyword>
<name>A0A182KIU9_9DIPT</name>
<dbReference type="AlphaFoldDB" id="A0A182KIU9"/>
<reference evidence="1" key="2">
    <citation type="submission" date="2020-05" db="UniProtKB">
        <authorList>
            <consortium name="EnsemblMetazoa"/>
        </authorList>
    </citation>
    <scope>IDENTIFICATION</scope>
    <source>
        <strain evidence="1">ACHKN1017</strain>
    </source>
</reference>
<proteinExistence type="predicted"/>
<dbReference type="Proteomes" id="UP000075881">
    <property type="component" value="Unassembled WGS sequence"/>
</dbReference>
<reference evidence="2" key="1">
    <citation type="submission" date="2013-03" db="EMBL/GenBank/DDBJ databases">
        <title>The Genome Sequence of Anopheles christyi ACHKN1017.</title>
        <authorList>
            <consortium name="The Broad Institute Genomics Platform"/>
            <person name="Neafsey D.E."/>
            <person name="Besansky N."/>
            <person name="Walker B."/>
            <person name="Young S.K."/>
            <person name="Zeng Q."/>
            <person name="Gargeya S."/>
            <person name="Fitzgerald M."/>
            <person name="Haas B."/>
            <person name="Abouelleil A."/>
            <person name="Allen A.W."/>
            <person name="Alvarado L."/>
            <person name="Arachchi H.M."/>
            <person name="Berlin A.M."/>
            <person name="Chapman S.B."/>
            <person name="Gainer-Dewar J."/>
            <person name="Goldberg J."/>
            <person name="Griggs A."/>
            <person name="Gujja S."/>
            <person name="Hansen M."/>
            <person name="Howarth C."/>
            <person name="Imamovic A."/>
            <person name="Ireland A."/>
            <person name="Larimer J."/>
            <person name="McCowan C."/>
            <person name="Murphy C."/>
            <person name="Pearson M."/>
            <person name="Poon T.W."/>
            <person name="Priest M."/>
            <person name="Roberts A."/>
            <person name="Saif S."/>
            <person name="Shea T."/>
            <person name="Sisk P."/>
            <person name="Sykes S."/>
            <person name="Wortman J."/>
            <person name="Nusbaum C."/>
            <person name="Birren B."/>
        </authorList>
    </citation>
    <scope>NUCLEOTIDE SEQUENCE [LARGE SCALE GENOMIC DNA]</scope>
    <source>
        <strain evidence="2">ACHKN1017</strain>
    </source>
</reference>
<dbReference type="VEuPathDB" id="VectorBase:ACHR014359"/>
<evidence type="ECO:0000313" key="2">
    <source>
        <dbReference type="Proteomes" id="UP000075881"/>
    </source>
</evidence>
<evidence type="ECO:0000313" key="1">
    <source>
        <dbReference type="EnsemblMetazoa" id="ACHR014359-PA"/>
    </source>
</evidence>